<comment type="subcellular location">
    <subcellularLocation>
        <location evidence="3">Cytoplasm</location>
    </subcellularLocation>
</comment>
<dbReference type="PANTHER" id="PTHR30592">
    <property type="entry name" value="FORMATE DEHYDROGENASE"/>
    <property type="match status" value="1"/>
</dbReference>
<dbReference type="EMBL" id="CP120733">
    <property type="protein sequence ID" value="WFD10814.1"/>
    <property type="molecule type" value="Genomic_DNA"/>
</dbReference>
<keyword evidence="1 3" id="KW-0963">Cytoplasm</keyword>
<evidence type="ECO:0000256" key="3">
    <source>
        <dbReference type="HAMAP-Rule" id="MF_00187"/>
    </source>
</evidence>
<gene>
    <name evidence="3 4" type="primary">fdhD</name>
    <name evidence="4" type="ORF">P4S50_01685</name>
</gene>
<dbReference type="PANTHER" id="PTHR30592:SF1">
    <property type="entry name" value="SULFUR CARRIER PROTEIN FDHD"/>
    <property type="match status" value="1"/>
</dbReference>
<dbReference type="RefSeq" id="WP_277732780.1">
    <property type="nucleotide sequence ID" value="NZ_CP120733.1"/>
</dbReference>
<evidence type="ECO:0000313" key="4">
    <source>
        <dbReference type="EMBL" id="WFD10814.1"/>
    </source>
</evidence>
<reference evidence="4 5" key="1">
    <citation type="submission" date="2023-03" db="EMBL/GenBank/DDBJ databases">
        <title>Complete genome sequence of Tepidibacter sp. SWIR-1, isolated from a deep-sea hydrothermal vent.</title>
        <authorList>
            <person name="Li X."/>
        </authorList>
    </citation>
    <scope>NUCLEOTIDE SEQUENCE [LARGE SCALE GENOMIC DNA]</scope>
    <source>
        <strain evidence="4 5">SWIR-1</strain>
    </source>
</reference>
<sequence>MDKTIKYSAIKIEENKEILCEEELVCEYPLNIYVNQKKMATLLCTPDKLKELAIGFLRTEEIIHKKEDIQSIELDEFKGCIKIQLKDDITIKNFQSKKLNMQNNHNNCINDFLDSIDCEIVTSDIKLRQDKVHEFMKKNLTHSDIFKRTGGVHSVALCDTQNIIIINEDVARHNAVDKVIGQSFLEDINLKDKIIVLSGRVSFEMILKSAKMQIPIIISKSAPTNLSVKLAKKLGITLVGFVRKEKMNIYTNKYRIQQLEKGDIYE</sequence>
<protein>
    <recommendedName>
        <fullName evidence="3">Sulfur carrier protein FdhD</fullName>
    </recommendedName>
</protein>
<feature type="active site" description="Cysteine persulfide intermediate" evidence="3">
    <location>
        <position position="108"/>
    </location>
</feature>
<name>A0ABY8EGC8_9FIRM</name>
<evidence type="ECO:0000256" key="1">
    <source>
        <dbReference type="ARBA" id="ARBA00022490"/>
    </source>
</evidence>
<keyword evidence="5" id="KW-1185">Reference proteome</keyword>
<feature type="binding site" evidence="3">
    <location>
        <begin position="241"/>
        <end position="246"/>
    </location>
    <ligand>
        <name>Mo-bis(molybdopterin guanine dinucleotide)</name>
        <dbReference type="ChEBI" id="CHEBI:60539"/>
    </ligand>
</feature>
<evidence type="ECO:0000313" key="5">
    <source>
        <dbReference type="Proteomes" id="UP001222800"/>
    </source>
</evidence>
<dbReference type="PIRSF" id="PIRSF015626">
    <property type="entry name" value="FdhD"/>
    <property type="match status" value="1"/>
</dbReference>
<dbReference type="Proteomes" id="UP001222800">
    <property type="component" value="Chromosome"/>
</dbReference>
<keyword evidence="2 3" id="KW-0501">Molybdenum cofactor biosynthesis</keyword>
<dbReference type="HAMAP" id="MF_00187">
    <property type="entry name" value="FdhD"/>
    <property type="match status" value="1"/>
</dbReference>
<proteinExistence type="inferred from homology"/>
<dbReference type="NCBIfam" id="TIGR00129">
    <property type="entry name" value="fdhD_narQ"/>
    <property type="match status" value="1"/>
</dbReference>
<comment type="similarity">
    <text evidence="3">Belongs to the FdhD family.</text>
</comment>
<evidence type="ECO:0000256" key="2">
    <source>
        <dbReference type="ARBA" id="ARBA00023150"/>
    </source>
</evidence>
<dbReference type="SUPFAM" id="SSF53927">
    <property type="entry name" value="Cytidine deaminase-like"/>
    <property type="match status" value="1"/>
</dbReference>
<comment type="function">
    <text evidence="3">Required for formate dehydrogenase (FDH) activity. Acts as a sulfur carrier protein that transfers sulfur from IscS to the molybdenum cofactor prior to its insertion into FDH.</text>
</comment>
<dbReference type="Gene3D" id="3.10.20.10">
    <property type="match status" value="1"/>
</dbReference>
<organism evidence="4 5">
    <name type="scientific">Tepidibacter hydrothermalis</name>
    <dbReference type="NCBI Taxonomy" id="3036126"/>
    <lineage>
        <taxon>Bacteria</taxon>
        <taxon>Bacillati</taxon>
        <taxon>Bacillota</taxon>
        <taxon>Clostridia</taxon>
        <taxon>Peptostreptococcales</taxon>
        <taxon>Peptostreptococcaceae</taxon>
        <taxon>Tepidibacter</taxon>
    </lineage>
</organism>
<dbReference type="Pfam" id="PF02634">
    <property type="entry name" value="FdhD-NarQ"/>
    <property type="match status" value="1"/>
</dbReference>
<dbReference type="InterPro" id="IPR003786">
    <property type="entry name" value="FdhD"/>
</dbReference>
<accession>A0ABY8EGC8</accession>
<dbReference type="InterPro" id="IPR016193">
    <property type="entry name" value="Cytidine_deaminase-like"/>
</dbReference>
<dbReference type="Gene3D" id="3.40.140.10">
    <property type="entry name" value="Cytidine Deaminase, domain 2"/>
    <property type="match status" value="1"/>
</dbReference>